<dbReference type="PANTHER" id="PTHR11365">
    <property type="entry name" value="5-OXOPROLINASE RELATED"/>
    <property type="match status" value="1"/>
</dbReference>
<dbReference type="InterPro" id="IPR045079">
    <property type="entry name" value="Oxoprolinase-like"/>
</dbReference>
<reference evidence="4" key="1">
    <citation type="submission" date="2016-11" db="UniProtKB">
        <authorList>
            <consortium name="WormBaseParasite"/>
        </authorList>
    </citation>
    <scope>IDENTIFICATION</scope>
</reference>
<dbReference type="Pfam" id="PF01968">
    <property type="entry name" value="Hydantoinase_A"/>
    <property type="match status" value="2"/>
</dbReference>
<evidence type="ECO:0000313" key="4">
    <source>
        <dbReference type="WBParaSite" id="Hba_15786"/>
    </source>
</evidence>
<feature type="domain" description="Hydantoinase A/oxoprolinase" evidence="2">
    <location>
        <begin position="19"/>
        <end position="65"/>
    </location>
</feature>
<organism evidence="3 4">
    <name type="scientific">Heterorhabditis bacteriophora</name>
    <name type="common">Entomopathogenic nematode worm</name>
    <dbReference type="NCBI Taxonomy" id="37862"/>
    <lineage>
        <taxon>Eukaryota</taxon>
        <taxon>Metazoa</taxon>
        <taxon>Ecdysozoa</taxon>
        <taxon>Nematoda</taxon>
        <taxon>Chromadorea</taxon>
        <taxon>Rhabditida</taxon>
        <taxon>Rhabditina</taxon>
        <taxon>Rhabditomorpha</taxon>
        <taxon>Strongyloidea</taxon>
        <taxon>Heterorhabditidae</taxon>
        <taxon>Heterorhabditis</taxon>
    </lineage>
</organism>
<keyword evidence="1" id="KW-0472">Membrane</keyword>
<keyword evidence="1" id="KW-1133">Transmembrane helix</keyword>
<keyword evidence="1" id="KW-0812">Transmembrane</keyword>
<sequence>MKKNDQQITMDLKVLTYLVCADAYLTPKIVEYIRGFEAGFSEGIKDVRVNFMQSDGGLCDVRNFFGSQVCRYSGTLEHVMETTTAGITIQSPQLDIHTVAAGGGSRLFFDNGLFKVGPESAGAHPGPVCYKKGGYLTVTDANLVLGRILPEYFPNIFGPNADEPLDRNTAYAAMSIFTEEINKYVRSNPATCHNTYTVEEVSAINIAYFISNSFLISLSLFLSQGKLCQYAKPKINFIVGKAKGRAFLGITEVSIHKYSSLLSAYGIALANVLNFITLNNVLLSCLYLFHLENMPLFTSRFSLLSERVVIDLKRQGFSGKDIHCEHYLHMRYLGTDCAIMVTADYDPEVVIKRRKE</sequence>
<dbReference type="PANTHER" id="PTHR11365:SF2">
    <property type="entry name" value="5-OXOPROLINASE"/>
    <property type="match status" value="1"/>
</dbReference>
<dbReference type="WBParaSite" id="Hba_15786">
    <property type="protein sequence ID" value="Hba_15786"/>
    <property type="gene ID" value="Hba_15786"/>
</dbReference>
<dbReference type="GO" id="GO:0005829">
    <property type="term" value="C:cytosol"/>
    <property type="evidence" value="ECO:0007669"/>
    <property type="project" value="TreeGrafter"/>
</dbReference>
<evidence type="ECO:0000259" key="2">
    <source>
        <dbReference type="Pfam" id="PF01968"/>
    </source>
</evidence>
<dbReference type="InterPro" id="IPR002821">
    <property type="entry name" value="Hydantoinase_A"/>
</dbReference>
<dbReference type="GO" id="GO:0017168">
    <property type="term" value="F:5-oxoprolinase (ATP-hydrolyzing) activity"/>
    <property type="evidence" value="ECO:0007669"/>
    <property type="project" value="TreeGrafter"/>
</dbReference>
<name>A0A1I7XE23_HETBA</name>
<proteinExistence type="predicted"/>
<feature type="transmembrane region" description="Helical" evidence="1">
    <location>
        <begin position="264"/>
        <end position="289"/>
    </location>
</feature>
<evidence type="ECO:0000256" key="1">
    <source>
        <dbReference type="SAM" id="Phobius"/>
    </source>
</evidence>
<dbReference type="Proteomes" id="UP000095283">
    <property type="component" value="Unplaced"/>
</dbReference>
<dbReference type="GO" id="GO:0006749">
    <property type="term" value="P:glutathione metabolic process"/>
    <property type="evidence" value="ECO:0007669"/>
    <property type="project" value="TreeGrafter"/>
</dbReference>
<evidence type="ECO:0000313" key="3">
    <source>
        <dbReference type="Proteomes" id="UP000095283"/>
    </source>
</evidence>
<feature type="domain" description="Hydantoinase A/oxoprolinase" evidence="2">
    <location>
        <begin position="69"/>
        <end position="200"/>
    </location>
</feature>
<protein>
    <submittedName>
        <fullName evidence="4">Hydantoinase_A domain-containing protein</fullName>
    </submittedName>
</protein>
<accession>A0A1I7XE23</accession>
<keyword evidence="3" id="KW-1185">Reference proteome</keyword>
<dbReference type="AlphaFoldDB" id="A0A1I7XE23"/>